<dbReference type="PANTHER" id="PTHR35024:SF4">
    <property type="entry name" value="POLYMER-FORMING CYTOSKELETAL PROTEIN"/>
    <property type="match status" value="1"/>
</dbReference>
<protein>
    <recommendedName>
        <fullName evidence="4">Polymer-forming cytoskeletal protein</fullName>
    </recommendedName>
</protein>
<accession>A0A4Q7IT73</accession>
<gene>
    <name evidence="2" type="ORF">C1E23_02010</name>
</gene>
<dbReference type="RefSeq" id="WP_130253970.1">
    <property type="nucleotide sequence ID" value="NZ_PNEC01000064.1"/>
</dbReference>
<dbReference type="Proteomes" id="UP000291338">
    <property type="component" value="Unassembled WGS sequence"/>
</dbReference>
<evidence type="ECO:0000313" key="2">
    <source>
        <dbReference type="EMBL" id="RZQ54806.1"/>
    </source>
</evidence>
<comment type="similarity">
    <text evidence="1">Belongs to the bactofilin family.</text>
</comment>
<evidence type="ECO:0008006" key="4">
    <source>
        <dbReference type="Google" id="ProtNLM"/>
    </source>
</evidence>
<reference evidence="2 3" key="1">
    <citation type="submission" date="2018-01" db="EMBL/GenBank/DDBJ databases">
        <title>Co-occurrence of chitin degradation, pigmentation and bioactivity in marine Pseudoalteromonas.</title>
        <authorList>
            <person name="Paulsen S."/>
            <person name="Gram L."/>
            <person name="Machado H."/>
        </authorList>
    </citation>
    <scope>NUCLEOTIDE SEQUENCE [LARGE SCALE GENOMIC DNA]</scope>
    <source>
        <strain evidence="2 3">S3898</strain>
    </source>
</reference>
<dbReference type="PANTHER" id="PTHR35024">
    <property type="entry name" value="HYPOTHETICAL CYTOSOLIC PROTEIN"/>
    <property type="match status" value="1"/>
</dbReference>
<name>A0A4Q7IT73_9GAMM</name>
<dbReference type="AlphaFoldDB" id="A0A4Q7IT73"/>
<dbReference type="EMBL" id="PPSX01000009">
    <property type="protein sequence ID" value="RZQ54806.1"/>
    <property type="molecule type" value="Genomic_DNA"/>
</dbReference>
<evidence type="ECO:0000313" key="3">
    <source>
        <dbReference type="Proteomes" id="UP000291338"/>
    </source>
</evidence>
<comment type="caution">
    <text evidence="2">The sequence shown here is derived from an EMBL/GenBank/DDBJ whole genome shotgun (WGS) entry which is preliminary data.</text>
</comment>
<evidence type="ECO:0000256" key="1">
    <source>
        <dbReference type="ARBA" id="ARBA00044755"/>
    </source>
</evidence>
<organism evidence="2 3">
    <name type="scientific">Pseudoalteromonas phenolica</name>
    <dbReference type="NCBI Taxonomy" id="161398"/>
    <lineage>
        <taxon>Bacteria</taxon>
        <taxon>Pseudomonadati</taxon>
        <taxon>Pseudomonadota</taxon>
        <taxon>Gammaproteobacteria</taxon>
        <taxon>Alteromonadales</taxon>
        <taxon>Pseudoalteromonadaceae</taxon>
        <taxon>Pseudoalteromonas</taxon>
    </lineage>
</organism>
<sequence length="128" mass="13464">MFNKLKNNSSANLPALISPNTHVTGEIDCDGELQVDGKVTGDLKVSILIVGQNGEVNGNITAEKVQVKGTINGNIDAQSVHLEVTAKVHGDVAHDTLTIDAGAHLEGKLTHKQAPDNITPIKEQANAQ</sequence>
<dbReference type="Pfam" id="PF04519">
    <property type="entry name" value="Bactofilin"/>
    <property type="match status" value="1"/>
</dbReference>
<dbReference type="InterPro" id="IPR007607">
    <property type="entry name" value="BacA/B"/>
</dbReference>
<proteinExistence type="inferred from homology"/>